<dbReference type="Gene3D" id="2.60.120.10">
    <property type="entry name" value="Jelly Rolls"/>
    <property type="match status" value="1"/>
</dbReference>
<dbReference type="InterPro" id="IPR014710">
    <property type="entry name" value="RmlC-like_jellyroll"/>
</dbReference>
<dbReference type="PANTHER" id="PTHR40943">
    <property type="entry name" value="CYTOPLASMIC PROTEIN-RELATED"/>
    <property type="match status" value="1"/>
</dbReference>
<keyword evidence="1" id="KW-0732">Signal</keyword>
<evidence type="ECO:0000313" key="3">
    <source>
        <dbReference type="EMBL" id="MFC6791410.1"/>
    </source>
</evidence>
<dbReference type="InterPro" id="IPR011051">
    <property type="entry name" value="RmlC_Cupin_sf"/>
</dbReference>
<protein>
    <submittedName>
        <fullName evidence="3">Cupin domain-containing protein</fullName>
    </submittedName>
</protein>
<dbReference type="SUPFAM" id="SSF51182">
    <property type="entry name" value="RmlC-like cupins"/>
    <property type="match status" value="1"/>
</dbReference>
<dbReference type="RefSeq" id="WP_378972258.1">
    <property type="nucleotide sequence ID" value="NZ_JBHSWN010000001.1"/>
</dbReference>
<feature type="domain" description="(S)-ureidoglycine aminohydrolase cupin" evidence="2">
    <location>
        <begin position="69"/>
        <end position="133"/>
    </location>
</feature>
<reference evidence="4" key="1">
    <citation type="journal article" date="2019" name="Int. J. Syst. Evol. Microbiol.">
        <title>The Global Catalogue of Microorganisms (GCM) 10K type strain sequencing project: providing services to taxonomists for standard genome sequencing and annotation.</title>
        <authorList>
            <consortium name="The Broad Institute Genomics Platform"/>
            <consortium name="The Broad Institute Genome Sequencing Center for Infectious Disease"/>
            <person name="Wu L."/>
            <person name="Ma J."/>
        </authorList>
    </citation>
    <scope>NUCLEOTIDE SEQUENCE [LARGE SCALE GENOMIC DNA]</scope>
    <source>
        <strain evidence="4">CCUG 48316</strain>
    </source>
</reference>
<dbReference type="PANTHER" id="PTHR40943:SF1">
    <property type="entry name" value="CYTOPLASMIC PROTEIN"/>
    <property type="match status" value="1"/>
</dbReference>
<dbReference type="Proteomes" id="UP001596292">
    <property type="component" value="Unassembled WGS sequence"/>
</dbReference>
<dbReference type="InterPro" id="IPR008579">
    <property type="entry name" value="UGlyAH_Cupin_dom"/>
</dbReference>
<name>A0ABW2BMR4_9HYPH</name>
<organism evidence="3 4">
    <name type="scientific">Methylobacterium komagatae</name>
    <dbReference type="NCBI Taxonomy" id="374425"/>
    <lineage>
        <taxon>Bacteria</taxon>
        <taxon>Pseudomonadati</taxon>
        <taxon>Pseudomonadota</taxon>
        <taxon>Alphaproteobacteria</taxon>
        <taxon>Hyphomicrobiales</taxon>
        <taxon>Methylobacteriaceae</taxon>
        <taxon>Methylobacterium</taxon>
    </lineage>
</organism>
<dbReference type="EMBL" id="JBHSWN010000001">
    <property type="protein sequence ID" value="MFC6791410.1"/>
    <property type="molecule type" value="Genomic_DNA"/>
</dbReference>
<evidence type="ECO:0000256" key="1">
    <source>
        <dbReference type="SAM" id="SignalP"/>
    </source>
</evidence>
<sequence length="166" mass="17843">MKKSVVAALLCAAAAAGAYAEAKIYEGGRALGSTAMRPQAAPFQPSPIPASWVVSGNPVAEAVEVSRTEDEGAQVFLWRVTAGTFNWTHKSDEIVTILQGEVFVTDADGTRHHLKTGDVAHFPQGAIQTWEVPKELLKSAILKHRSPSTVEAPMRWLKQVRALVTG</sequence>
<evidence type="ECO:0000259" key="2">
    <source>
        <dbReference type="Pfam" id="PF05899"/>
    </source>
</evidence>
<evidence type="ECO:0000313" key="4">
    <source>
        <dbReference type="Proteomes" id="UP001596292"/>
    </source>
</evidence>
<comment type="caution">
    <text evidence="3">The sequence shown here is derived from an EMBL/GenBank/DDBJ whole genome shotgun (WGS) entry which is preliminary data.</text>
</comment>
<feature type="signal peptide" evidence="1">
    <location>
        <begin position="1"/>
        <end position="20"/>
    </location>
</feature>
<gene>
    <name evidence="3" type="ORF">ACFQE0_18380</name>
</gene>
<keyword evidence="4" id="KW-1185">Reference proteome</keyword>
<accession>A0ABW2BMR4</accession>
<dbReference type="Pfam" id="PF05899">
    <property type="entry name" value="Cupin_3"/>
    <property type="match status" value="1"/>
</dbReference>
<feature type="chain" id="PRO_5046990232" evidence="1">
    <location>
        <begin position="21"/>
        <end position="166"/>
    </location>
</feature>
<proteinExistence type="predicted"/>